<keyword evidence="3" id="KW-1185">Reference proteome</keyword>
<gene>
    <name evidence="2" type="ORF">AXF14_08645</name>
</gene>
<keyword evidence="1" id="KW-0472">Membrane</keyword>
<feature type="transmembrane region" description="Helical" evidence="1">
    <location>
        <begin position="149"/>
        <end position="168"/>
    </location>
</feature>
<feature type="transmembrane region" description="Helical" evidence="1">
    <location>
        <begin position="83"/>
        <end position="101"/>
    </location>
</feature>
<feature type="transmembrane region" description="Helical" evidence="1">
    <location>
        <begin position="40"/>
        <end position="63"/>
    </location>
</feature>
<dbReference type="AlphaFoldDB" id="A0A0X8JFN1"/>
<evidence type="ECO:0000313" key="3">
    <source>
        <dbReference type="Proteomes" id="UP000065220"/>
    </source>
</evidence>
<keyword evidence="1" id="KW-0812">Transmembrane</keyword>
<keyword evidence="1" id="KW-1133">Transmembrane helix</keyword>
<dbReference type="KEGG" id="ard:AXF14_08645"/>
<sequence length="212" mass="22645">MSGRLANAMTLPACVGILVPVALVAAAALVGGLLDHDLDHVALVAPDMVLIALAAALVLGLWVHRRLCSAVLAGTNRRTGLRAAALLTLRVLILCLVVWALGRSIDHLRPWHAPVTASDLLLEAVQVLVAGTGLLWTGILLGTASERWGWLRTALVAFVVWAFVDALIPDDGPWLVLRPWLEGDAFPLRGLALTILAVTLAVRELRLWEPAD</sequence>
<name>A0A0X8JFN1_ACTRD</name>
<evidence type="ECO:0000313" key="2">
    <source>
        <dbReference type="EMBL" id="AMD87642.1"/>
    </source>
</evidence>
<dbReference type="EMBL" id="CP014228">
    <property type="protein sequence ID" value="AMD87642.1"/>
    <property type="molecule type" value="Genomic_DNA"/>
</dbReference>
<feature type="transmembrane region" description="Helical" evidence="1">
    <location>
        <begin position="12"/>
        <end position="34"/>
    </location>
</feature>
<proteinExistence type="predicted"/>
<accession>A0A0X8JFN1</accession>
<evidence type="ECO:0000256" key="1">
    <source>
        <dbReference type="SAM" id="Phobius"/>
    </source>
</evidence>
<protein>
    <submittedName>
        <fullName evidence="2">Uncharacterized protein</fullName>
    </submittedName>
</protein>
<organism evidence="2 3">
    <name type="scientific">Actinomyces radicidentis</name>
    <dbReference type="NCBI Taxonomy" id="111015"/>
    <lineage>
        <taxon>Bacteria</taxon>
        <taxon>Bacillati</taxon>
        <taxon>Actinomycetota</taxon>
        <taxon>Actinomycetes</taxon>
        <taxon>Actinomycetales</taxon>
        <taxon>Actinomycetaceae</taxon>
        <taxon>Actinomyces</taxon>
    </lineage>
</organism>
<feature type="transmembrane region" description="Helical" evidence="1">
    <location>
        <begin position="121"/>
        <end position="142"/>
    </location>
</feature>
<dbReference type="Proteomes" id="UP000065220">
    <property type="component" value="Chromosome"/>
</dbReference>
<reference evidence="3" key="1">
    <citation type="submission" date="2016-02" db="EMBL/GenBank/DDBJ databases">
        <authorList>
            <person name="Holder M.E."/>
            <person name="Ajami N.J."/>
            <person name="Petrosino J.F."/>
        </authorList>
    </citation>
    <scope>NUCLEOTIDE SEQUENCE [LARGE SCALE GENOMIC DNA]</scope>
    <source>
        <strain evidence="3">CCUG 36733</strain>
    </source>
</reference>
<dbReference type="STRING" id="111015.AXF14_08645"/>